<protein>
    <submittedName>
        <fullName evidence="2">Uncharacterized protein DUF4390</fullName>
    </submittedName>
</protein>
<comment type="caution">
    <text evidence="2">The sequence shown here is derived from an EMBL/GenBank/DDBJ whole genome shotgun (WGS) entry which is preliminary data.</text>
</comment>
<dbReference type="Pfam" id="PF14334">
    <property type="entry name" value="DUF4390"/>
    <property type="match status" value="1"/>
</dbReference>
<name>A0A4R6Y7H7_9BURK</name>
<reference evidence="2 3" key="1">
    <citation type="submission" date="2019-03" db="EMBL/GenBank/DDBJ databases">
        <title>Genomic Encyclopedia of Type Strains, Phase IV (KMG-IV): sequencing the most valuable type-strain genomes for metagenomic binning, comparative biology and taxonomic classification.</title>
        <authorList>
            <person name="Goeker M."/>
        </authorList>
    </citation>
    <scope>NUCLEOTIDE SEQUENCE [LARGE SCALE GENOMIC DNA]</scope>
    <source>
        <strain evidence="2 3">DSM 102852</strain>
    </source>
</reference>
<evidence type="ECO:0000313" key="2">
    <source>
        <dbReference type="EMBL" id="TDR31295.1"/>
    </source>
</evidence>
<keyword evidence="1" id="KW-0732">Signal</keyword>
<evidence type="ECO:0000313" key="3">
    <source>
        <dbReference type="Proteomes" id="UP000294480"/>
    </source>
</evidence>
<dbReference type="Proteomes" id="UP000294480">
    <property type="component" value="Unassembled WGS sequence"/>
</dbReference>
<dbReference type="InterPro" id="IPR025500">
    <property type="entry name" value="DUF4390"/>
</dbReference>
<proteinExistence type="predicted"/>
<accession>A0A4R6Y7H7</accession>
<dbReference type="AlphaFoldDB" id="A0A4R6Y7H7"/>
<feature type="signal peptide" evidence="1">
    <location>
        <begin position="1"/>
        <end position="35"/>
    </location>
</feature>
<organism evidence="2 3">
    <name type="scientific">Hydromonas duriensis</name>
    <dbReference type="NCBI Taxonomy" id="1527608"/>
    <lineage>
        <taxon>Bacteria</taxon>
        <taxon>Pseudomonadati</taxon>
        <taxon>Pseudomonadota</taxon>
        <taxon>Betaproteobacteria</taxon>
        <taxon>Burkholderiales</taxon>
        <taxon>Burkholderiaceae</taxon>
        <taxon>Hydromonas</taxon>
    </lineage>
</organism>
<dbReference type="RefSeq" id="WP_162845188.1">
    <property type="nucleotide sequence ID" value="NZ_SNZE01000011.1"/>
</dbReference>
<evidence type="ECO:0000256" key="1">
    <source>
        <dbReference type="SAM" id="SignalP"/>
    </source>
</evidence>
<dbReference type="EMBL" id="SNZE01000011">
    <property type="protein sequence ID" value="TDR31295.1"/>
    <property type="molecule type" value="Genomic_DNA"/>
</dbReference>
<gene>
    <name evidence="2" type="ORF">DFR44_11159</name>
</gene>
<feature type="chain" id="PRO_5020782045" evidence="1">
    <location>
        <begin position="36"/>
        <end position="196"/>
    </location>
</feature>
<keyword evidence="3" id="KW-1185">Reference proteome</keyword>
<sequence>MQTLQNSTLTRRWQRVCLVWIWVCASLLMSVPAHAAISTQYATLTRQSDGGYAVNADFRFSMPQQLQEAINHGTPITFTVEFELARPRWYWTNEDVVSARRDYRISYNSLTQQYRVAVGADQYRFSTLSECVLFASRPSQWRVLSSNQMNTGEQYNASIRMSLNTARLPRTYQLNSLTQQGWGLDSGWYRFNFTPR</sequence>